<accession>A0A1R0XR23</accession>
<feature type="domain" description="SMODS-associated and fused to various effectors" evidence="2">
    <location>
        <begin position="162"/>
        <end position="354"/>
    </location>
</feature>
<dbReference type="NCBIfam" id="NF033611">
    <property type="entry name" value="SAVED"/>
    <property type="match status" value="1"/>
</dbReference>
<evidence type="ECO:0000259" key="3">
    <source>
        <dbReference type="Pfam" id="PF18303"/>
    </source>
</evidence>
<dbReference type="AlphaFoldDB" id="A0A1R0XR23"/>
<dbReference type="EMBL" id="MPTC01000022">
    <property type="protein sequence ID" value="OMD37538.1"/>
    <property type="molecule type" value="Genomic_DNA"/>
</dbReference>
<sequence length="365" mass="42655">MLIFLLILIIVIISIAIFFWIKSFKQGRKDEGFATVFITVGLELFVTAFGDFYNKLKEIIILVRDSQSVNDSLRISSEFSQVNYIQLVAGLLLIVFGLFFLRYSKNKLYILNVNGYFTNRIEDSFKTLGLSQFQFKEREVDFINEKKYKMDAQRTVDILELIERKVKSFKEESKGYERGYTGIAHIPFITITGTFLKRTSIHKYFEFDKKETEEFYTLKKGRKYPPLKNNTPYSQIDINATDIILTVSTTTPILDEHLIQFGNMNIIRLSVDLPKDNTIIYWNQLLDYKNKVIEVLNEIGLKFSRVKRIHLLCSTQSCLPFEIGKNVEDYRNIKVISYHFDVQEDKKYPWGIVINGTDKGEFIEG</sequence>
<evidence type="ECO:0000313" key="5">
    <source>
        <dbReference type="Proteomes" id="UP000187439"/>
    </source>
</evidence>
<feature type="transmembrane region" description="Helical" evidence="1">
    <location>
        <begin position="6"/>
        <end position="21"/>
    </location>
</feature>
<proteinExistence type="predicted"/>
<keyword evidence="1" id="KW-1133">Transmembrane helix</keyword>
<dbReference type="Pfam" id="PF18303">
    <property type="entry name" value="Saf_2TM"/>
    <property type="match status" value="1"/>
</dbReference>
<dbReference type="Proteomes" id="UP000187439">
    <property type="component" value="Unassembled WGS sequence"/>
</dbReference>
<protein>
    <recommendedName>
        <fullName evidence="6">SMODS-associated and fused to various effectors domain-containing protein</fullName>
    </recommendedName>
</protein>
<dbReference type="InterPro" id="IPR040836">
    <property type="entry name" value="SAVED"/>
</dbReference>
<keyword evidence="1" id="KW-0472">Membrane</keyword>
<feature type="transmembrane region" description="Helical" evidence="1">
    <location>
        <begin position="84"/>
        <end position="101"/>
    </location>
</feature>
<keyword evidence="1" id="KW-0812">Transmembrane</keyword>
<dbReference type="InterPro" id="IPR041167">
    <property type="entry name" value="Saf_2TM"/>
</dbReference>
<evidence type="ECO:0000313" key="4">
    <source>
        <dbReference type="EMBL" id="OMD37538.1"/>
    </source>
</evidence>
<feature type="transmembrane region" description="Helical" evidence="1">
    <location>
        <begin position="33"/>
        <end position="53"/>
    </location>
</feature>
<evidence type="ECO:0008006" key="6">
    <source>
        <dbReference type="Google" id="ProtNLM"/>
    </source>
</evidence>
<dbReference type="Pfam" id="PF18145">
    <property type="entry name" value="SAVED"/>
    <property type="match status" value="1"/>
</dbReference>
<organism evidence="4 5">
    <name type="scientific">Paenibacillus odorifer</name>
    <dbReference type="NCBI Taxonomy" id="189426"/>
    <lineage>
        <taxon>Bacteria</taxon>
        <taxon>Bacillati</taxon>
        <taxon>Bacillota</taxon>
        <taxon>Bacilli</taxon>
        <taxon>Bacillales</taxon>
        <taxon>Paenibacillaceae</taxon>
        <taxon>Paenibacillus</taxon>
    </lineage>
</organism>
<feature type="domain" description="SAVED-fused 2TM effector" evidence="3">
    <location>
        <begin position="14"/>
        <end position="152"/>
    </location>
</feature>
<evidence type="ECO:0000256" key="1">
    <source>
        <dbReference type="SAM" id="Phobius"/>
    </source>
</evidence>
<evidence type="ECO:0000259" key="2">
    <source>
        <dbReference type="Pfam" id="PF18145"/>
    </source>
</evidence>
<comment type="caution">
    <text evidence="4">The sequence shown here is derived from an EMBL/GenBank/DDBJ whole genome shotgun (WGS) entry which is preliminary data.</text>
</comment>
<name>A0A1R0XR23_9BACL</name>
<gene>
    <name evidence="4" type="ORF">BSK52_21325</name>
</gene>
<reference evidence="4 5" key="1">
    <citation type="submission" date="2016-10" db="EMBL/GenBank/DDBJ databases">
        <title>Paenibacillus species isolates.</title>
        <authorList>
            <person name="Beno S.M."/>
        </authorList>
    </citation>
    <scope>NUCLEOTIDE SEQUENCE [LARGE SCALE GENOMIC DNA]</scope>
    <source>
        <strain evidence="4 5">FSL H7-0710</strain>
    </source>
</reference>
<dbReference type="RefSeq" id="WP_076120594.1">
    <property type="nucleotide sequence ID" value="NZ_MPTC01000022.1"/>
</dbReference>
<dbReference type="OrthoDB" id="2939767at2"/>